<dbReference type="KEGG" id="stur:STURON_00705"/>
<feature type="binding site" evidence="14">
    <location>
        <position position="206"/>
    </location>
    <ligand>
        <name>pyruvate</name>
        <dbReference type="ChEBI" id="CHEBI:15361"/>
    </ligand>
</feature>
<comment type="subcellular location">
    <subcellularLocation>
        <location evidence="1">Cytoplasm</location>
    </subcellularLocation>
</comment>
<feature type="active site" description="Proton donor/acceptor" evidence="13">
    <location>
        <position position="137"/>
    </location>
</feature>
<dbReference type="Gene3D" id="3.20.20.70">
    <property type="entry name" value="Aldolase class I"/>
    <property type="match status" value="1"/>
</dbReference>
<dbReference type="PIRSF" id="PIRSF001365">
    <property type="entry name" value="DHDPS"/>
    <property type="match status" value="1"/>
</dbReference>
<evidence type="ECO:0000256" key="10">
    <source>
        <dbReference type="ARBA" id="ARBA00039936"/>
    </source>
</evidence>
<keyword evidence="8" id="KW-0704">Schiff base</keyword>
<evidence type="ECO:0000256" key="12">
    <source>
        <dbReference type="PIRNR" id="PIRNR001365"/>
    </source>
</evidence>
<dbReference type="RefSeq" id="WP_075048532.1">
    <property type="nucleotide sequence ID" value="NZ_CP012328.1"/>
</dbReference>
<dbReference type="InterPro" id="IPR020624">
    <property type="entry name" value="Schiff_base-form_aldolases_CS"/>
</dbReference>
<dbReference type="SUPFAM" id="SSF51569">
    <property type="entry name" value="Aldolase"/>
    <property type="match status" value="1"/>
</dbReference>
<dbReference type="GO" id="GO:0005829">
    <property type="term" value="C:cytosol"/>
    <property type="evidence" value="ECO:0007669"/>
    <property type="project" value="TreeGrafter"/>
</dbReference>
<evidence type="ECO:0000313" key="16">
    <source>
        <dbReference type="Proteomes" id="UP000067243"/>
    </source>
</evidence>
<evidence type="ECO:0000313" key="15">
    <source>
        <dbReference type="EMBL" id="AKU79951.1"/>
    </source>
</evidence>
<dbReference type="PROSITE" id="PS00665">
    <property type="entry name" value="DHDPS_1"/>
    <property type="match status" value="1"/>
</dbReference>
<dbReference type="PANTHER" id="PTHR42849:SF1">
    <property type="entry name" value="N-ACETYLNEURAMINATE LYASE"/>
    <property type="match status" value="1"/>
</dbReference>
<dbReference type="CDD" id="cd00954">
    <property type="entry name" value="NAL"/>
    <property type="match status" value="1"/>
</dbReference>
<evidence type="ECO:0000256" key="3">
    <source>
        <dbReference type="ARBA" id="ARBA00006324"/>
    </source>
</evidence>
<dbReference type="AlphaFoldDB" id="A0A0K1P6K2"/>
<keyword evidence="9" id="KW-0119">Carbohydrate metabolism</keyword>
<reference evidence="15 16" key="1">
    <citation type="journal article" date="2015" name="Genome Announc.">
        <title>Complete Genome Sequence of Spiroplasma turonicum Strain Tab4cT, a Parasite of a Horse Fly, Haematopota sp. (Diptera: Tabanidae).</title>
        <authorList>
            <person name="Davis R.E."/>
            <person name="Shao J."/>
            <person name="Zhao Y."/>
            <person name="Gasparich G.E."/>
            <person name="Gaynor B.J."/>
            <person name="Donofrio N."/>
        </authorList>
    </citation>
    <scope>NUCLEOTIDE SEQUENCE [LARGE SCALE GENOMIC DNA]</scope>
    <source>
        <strain evidence="15 16">Tab4c</strain>
    </source>
</reference>
<sequence>MNKSLKGVIAALLIPFDKNGKLNIEALKKFINYNIEVSGVDGLYVNGSTGEAFLLSNEERKLILKIVSEECKGRVFLIAQVGGLNVYEAMEQAKLAEELGYDAISAVTPFYYKFTFEQILDYYTVIKNSCNLPLIAYYIPILSGVNFDMESFDKLFKIKDLIGVKFTATDLYTLERIKANHPDKLVYYGFDEQELAASIYNIDGYIGSTFNVNANKAKKLHKAVKEGKNLEALNLQKEINDFIDIVLKNGLYAILKEIIRQHYNLEEVYCRLPMTQSIIKYKDKAKEIKDKFLK</sequence>
<evidence type="ECO:0000256" key="7">
    <source>
        <dbReference type="ARBA" id="ARBA00023239"/>
    </source>
</evidence>
<gene>
    <name evidence="15" type="primary">nanA</name>
    <name evidence="15" type="ORF">STURON_00705</name>
</gene>
<dbReference type="InterPro" id="IPR013785">
    <property type="entry name" value="Aldolase_TIM"/>
</dbReference>
<protein>
    <recommendedName>
        <fullName evidence="10">N-acetylneuraminate lyase</fullName>
        <ecNumber evidence="5">4.1.3.3</ecNumber>
    </recommendedName>
</protein>
<comment type="subunit">
    <text evidence="4">Homotetramer.</text>
</comment>
<evidence type="ECO:0000256" key="1">
    <source>
        <dbReference type="ARBA" id="ARBA00004496"/>
    </source>
</evidence>
<dbReference type="GO" id="GO:0005975">
    <property type="term" value="P:carbohydrate metabolic process"/>
    <property type="evidence" value="ECO:0007669"/>
    <property type="project" value="InterPro"/>
</dbReference>
<feature type="binding site" evidence="14">
    <location>
        <position position="49"/>
    </location>
    <ligand>
        <name>pyruvate</name>
        <dbReference type="ChEBI" id="CHEBI:15361"/>
    </ligand>
</feature>
<dbReference type="PATRIC" id="fig|216946.3.peg.732"/>
<accession>A0A0K1P6K2</accession>
<proteinExistence type="inferred from homology"/>
<dbReference type="InterPro" id="IPR002220">
    <property type="entry name" value="DapA-like"/>
</dbReference>
<dbReference type="Proteomes" id="UP000067243">
    <property type="component" value="Chromosome"/>
</dbReference>
<evidence type="ECO:0000256" key="4">
    <source>
        <dbReference type="ARBA" id="ARBA00011881"/>
    </source>
</evidence>
<dbReference type="SMART" id="SM01130">
    <property type="entry name" value="DHDPS"/>
    <property type="match status" value="1"/>
</dbReference>
<keyword evidence="7 12" id="KW-0456">Lyase</keyword>
<comment type="similarity">
    <text evidence="3">Belongs to the DapA family. NanA subfamily.</text>
</comment>
<comment type="catalytic activity">
    <reaction evidence="11">
        <text>aceneuramate = aldehydo-N-acetyl-D-mannosamine + pyruvate</text>
        <dbReference type="Rhea" id="RHEA:23296"/>
        <dbReference type="ChEBI" id="CHEBI:15361"/>
        <dbReference type="ChEBI" id="CHEBI:17122"/>
        <dbReference type="ChEBI" id="CHEBI:173083"/>
        <dbReference type="EC" id="4.1.3.3"/>
    </reaction>
</comment>
<evidence type="ECO:0000256" key="14">
    <source>
        <dbReference type="PIRSR" id="PIRSR001365-2"/>
    </source>
</evidence>
<evidence type="ECO:0000256" key="13">
    <source>
        <dbReference type="PIRSR" id="PIRSR001365-1"/>
    </source>
</evidence>
<comment type="pathway">
    <text evidence="2">Amino-sugar metabolism; N-acetylneuraminate degradation.</text>
</comment>
<name>A0A0K1P6K2_9MOLU</name>
<dbReference type="Pfam" id="PF00701">
    <property type="entry name" value="DHDPS"/>
    <property type="match status" value="1"/>
</dbReference>
<dbReference type="GO" id="GO:0019262">
    <property type="term" value="P:N-acetylneuraminate catabolic process"/>
    <property type="evidence" value="ECO:0007669"/>
    <property type="project" value="TreeGrafter"/>
</dbReference>
<dbReference type="InterPro" id="IPR005264">
    <property type="entry name" value="NanA"/>
</dbReference>
<dbReference type="PRINTS" id="PR00146">
    <property type="entry name" value="DHPICSNTHASE"/>
</dbReference>
<dbReference type="OrthoDB" id="9782828at2"/>
<evidence type="ECO:0000256" key="9">
    <source>
        <dbReference type="ARBA" id="ARBA00023277"/>
    </source>
</evidence>
<dbReference type="GO" id="GO:0008747">
    <property type="term" value="F:N-acetylneuraminate lyase activity"/>
    <property type="evidence" value="ECO:0007669"/>
    <property type="project" value="UniProtKB-EC"/>
</dbReference>
<dbReference type="PANTHER" id="PTHR42849">
    <property type="entry name" value="N-ACETYLNEURAMINATE LYASE"/>
    <property type="match status" value="1"/>
</dbReference>
<evidence type="ECO:0000256" key="11">
    <source>
        <dbReference type="ARBA" id="ARBA00044906"/>
    </source>
</evidence>
<keyword evidence="6" id="KW-0963">Cytoplasm</keyword>
<evidence type="ECO:0000256" key="6">
    <source>
        <dbReference type="ARBA" id="ARBA00022490"/>
    </source>
</evidence>
<dbReference type="EC" id="4.1.3.3" evidence="5"/>
<evidence type="ECO:0000256" key="8">
    <source>
        <dbReference type="ARBA" id="ARBA00023270"/>
    </source>
</evidence>
<organism evidence="15 16">
    <name type="scientific">Spiroplasma turonicum</name>
    <dbReference type="NCBI Taxonomy" id="216946"/>
    <lineage>
        <taxon>Bacteria</taxon>
        <taxon>Bacillati</taxon>
        <taxon>Mycoplasmatota</taxon>
        <taxon>Mollicutes</taxon>
        <taxon>Entomoplasmatales</taxon>
        <taxon>Spiroplasmataceae</taxon>
        <taxon>Spiroplasma</taxon>
    </lineage>
</organism>
<feature type="active site" description="Schiff-base intermediate with substrate" evidence="13">
    <location>
        <position position="165"/>
    </location>
</feature>
<evidence type="ECO:0000256" key="2">
    <source>
        <dbReference type="ARBA" id="ARBA00004878"/>
    </source>
</evidence>
<dbReference type="EMBL" id="CP012328">
    <property type="protein sequence ID" value="AKU79951.1"/>
    <property type="molecule type" value="Genomic_DNA"/>
</dbReference>
<keyword evidence="16" id="KW-1185">Reference proteome</keyword>
<evidence type="ECO:0000256" key="5">
    <source>
        <dbReference type="ARBA" id="ARBA00012911"/>
    </source>
</evidence>
<dbReference type="NCBIfam" id="NF003164">
    <property type="entry name" value="PRK04147.1"/>
    <property type="match status" value="1"/>
</dbReference>
<dbReference type="STRING" id="216946.STURO_v1c07050"/>